<organism evidence="2 3">
    <name type="scientific">Tanacetum coccineum</name>
    <dbReference type="NCBI Taxonomy" id="301880"/>
    <lineage>
        <taxon>Eukaryota</taxon>
        <taxon>Viridiplantae</taxon>
        <taxon>Streptophyta</taxon>
        <taxon>Embryophyta</taxon>
        <taxon>Tracheophyta</taxon>
        <taxon>Spermatophyta</taxon>
        <taxon>Magnoliopsida</taxon>
        <taxon>eudicotyledons</taxon>
        <taxon>Gunneridae</taxon>
        <taxon>Pentapetalae</taxon>
        <taxon>asterids</taxon>
        <taxon>campanulids</taxon>
        <taxon>Asterales</taxon>
        <taxon>Asteraceae</taxon>
        <taxon>Asteroideae</taxon>
        <taxon>Anthemideae</taxon>
        <taxon>Anthemidinae</taxon>
        <taxon>Tanacetum</taxon>
    </lineage>
</organism>
<evidence type="ECO:0000313" key="2">
    <source>
        <dbReference type="EMBL" id="GJU01865.1"/>
    </source>
</evidence>
<feature type="region of interest" description="Disordered" evidence="1">
    <location>
        <begin position="1"/>
        <end position="24"/>
    </location>
</feature>
<evidence type="ECO:0000256" key="1">
    <source>
        <dbReference type="SAM" id="MobiDB-lite"/>
    </source>
</evidence>
<evidence type="ECO:0008006" key="4">
    <source>
        <dbReference type="Google" id="ProtNLM"/>
    </source>
</evidence>
<keyword evidence="3" id="KW-1185">Reference proteome</keyword>
<accession>A0ABQ5IQ44</accession>
<name>A0ABQ5IQ44_9ASTR</name>
<dbReference type="Proteomes" id="UP001151760">
    <property type="component" value="Unassembled WGS sequence"/>
</dbReference>
<protein>
    <recommendedName>
        <fullName evidence="4">Reverse transcriptase domain-containing protein</fullName>
    </recommendedName>
</protein>
<comment type="caution">
    <text evidence="2">The sequence shown here is derived from an EMBL/GenBank/DDBJ whole genome shotgun (WGS) entry which is preliminary data.</text>
</comment>
<gene>
    <name evidence="2" type="ORF">Tco_1112203</name>
</gene>
<evidence type="ECO:0000313" key="3">
    <source>
        <dbReference type="Proteomes" id="UP001151760"/>
    </source>
</evidence>
<proteinExistence type="predicted"/>
<reference evidence="2" key="1">
    <citation type="journal article" date="2022" name="Int. J. Mol. Sci.">
        <title>Draft Genome of Tanacetum Coccineum: Genomic Comparison of Closely Related Tanacetum-Family Plants.</title>
        <authorList>
            <person name="Yamashiro T."/>
            <person name="Shiraishi A."/>
            <person name="Nakayama K."/>
            <person name="Satake H."/>
        </authorList>
    </citation>
    <scope>NUCLEOTIDE SEQUENCE</scope>
</reference>
<dbReference type="EMBL" id="BQNB010021003">
    <property type="protein sequence ID" value="GJU01865.1"/>
    <property type="molecule type" value="Genomic_DNA"/>
</dbReference>
<sequence>MVESLSPLPIPFGDKKSSGSTTTHSGFSLPEYDSFIFDLSIDPFPPTNRSDSHHEEFTDELTHIITLPEYDYFYFDIEPDPGELTILCEENISKESTKELTSPELNDFPLLLSDCVSTFSVEFSEIDLLVLFPSRNKVKIFDPGIFIIKRVQSQRFYILPLDDFSTISFVSESLLQTDPSEIETFLSFPSGNEDKVFDPGILIIDRVFSFTRKTPHLLSDNFLIDKCHSFSEISLMTESSISFYPKDKETRGESS</sequence>
<reference evidence="2" key="2">
    <citation type="submission" date="2022-01" db="EMBL/GenBank/DDBJ databases">
        <authorList>
            <person name="Yamashiro T."/>
            <person name="Shiraishi A."/>
            <person name="Satake H."/>
            <person name="Nakayama K."/>
        </authorList>
    </citation>
    <scope>NUCLEOTIDE SEQUENCE</scope>
</reference>